<dbReference type="PANTHER" id="PTHR34385:SF1">
    <property type="entry name" value="PEPTIDOGLYCAN L-ALANYL-D-GLUTAMATE ENDOPEPTIDASE CWLK"/>
    <property type="match status" value="1"/>
</dbReference>
<name>A0A238UC09_9FLAO</name>
<keyword evidence="2" id="KW-0645">Protease</keyword>
<dbReference type="Proteomes" id="UP000215214">
    <property type="component" value="Chromosome TJEJU"/>
</dbReference>
<dbReference type="Pfam" id="PF02557">
    <property type="entry name" value="VanY"/>
    <property type="match status" value="1"/>
</dbReference>
<evidence type="ECO:0000259" key="1">
    <source>
        <dbReference type="Pfam" id="PF02557"/>
    </source>
</evidence>
<keyword evidence="3" id="KW-1185">Reference proteome</keyword>
<evidence type="ECO:0000313" key="3">
    <source>
        <dbReference type="Proteomes" id="UP000215214"/>
    </source>
</evidence>
<keyword evidence="2" id="KW-0378">Hydrolase</keyword>
<dbReference type="InterPro" id="IPR009045">
    <property type="entry name" value="Zn_M74/Hedgehog-like"/>
</dbReference>
<sequence>MGIYKTSIKFSSILFLSIFFNCKTEKKIKKEEVIEIAEVAIIKKDTTPKYPNYLTKEYVLGKFDYKTHPDFGKIPKNLSSSEMYLRKEVLEQFLNMVNAAEKEGIKLKAVSATRNFPHQKRIWDYKWTDKYKKYPEDKRALKILEYSSMPGTSRHHWGTDVDINDLEDEYFLQGKGKKEYEWLMKHANSFGFYLVYTSKDNGRTGYNEEKWHWSYAPLSSIYLEFYNQNITHQDITGFQGSQFAKDIDMITNYVNGINPKILTYKP</sequence>
<proteinExistence type="predicted"/>
<dbReference type="InterPro" id="IPR003709">
    <property type="entry name" value="VanY-like_core_dom"/>
</dbReference>
<organism evidence="2 3">
    <name type="scientific">Tenacibaculum jejuense</name>
    <dbReference type="NCBI Taxonomy" id="584609"/>
    <lineage>
        <taxon>Bacteria</taxon>
        <taxon>Pseudomonadati</taxon>
        <taxon>Bacteroidota</taxon>
        <taxon>Flavobacteriia</taxon>
        <taxon>Flavobacteriales</taxon>
        <taxon>Flavobacteriaceae</taxon>
        <taxon>Tenacibaculum</taxon>
    </lineage>
</organism>
<dbReference type="CDD" id="cd14847">
    <property type="entry name" value="DD-carboxypeptidase_like"/>
    <property type="match status" value="1"/>
</dbReference>
<dbReference type="AlphaFoldDB" id="A0A238UC09"/>
<dbReference type="GO" id="GO:0006508">
    <property type="term" value="P:proteolysis"/>
    <property type="evidence" value="ECO:0007669"/>
    <property type="project" value="InterPro"/>
</dbReference>
<dbReference type="GO" id="GO:0004180">
    <property type="term" value="F:carboxypeptidase activity"/>
    <property type="evidence" value="ECO:0007669"/>
    <property type="project" value="UniProtKB-KW"/>
</dbReference>
<dbReference type="EMBL" id="LT899436">
    <property type="protein sequence ID" value="SNR16743.1"/>
    <property type="molecule type" value="Genomic_DNA"/>
</dbReference>
<dbReference type="RefSeq" id="WP_231970204.1">
    <property type="nucleotide sequence ID" value="NZ_LT899436.1"/>
</dbReference>
<evidence type="ECO:0000313" key="2">
    <source>
        <dbReference type="EMBL" id="SNR16743.1"/>
    </source>
</evidence>
<feature type="domain" description="D-alanyl-D-alanine carboxypeptidase-like core" evidence="1">
    <location>
        <begin position="83"/>
        <end position="217"/>
    </location>
</feature>
<keyword evidence="2" id="KW-0121">Carboxypeptidase</keyword>
<dbReference type="KEGG" id="tje:TJEJU_3086"/>
<gene>
    <name evidence="2" type="ORF">TJEJU_3086</name>
</gene>
<reference evidence="2 3" key="1">
    <citation type="submission" date="2017-07" db="EMBL/GenBank/DDBJ databases">
        <authorList>
            <person name="Sun Z.S."/>
            <person name="Albrecht U."/>
            <person name="Echele G."/>
            <person name="Lee C.C."/>
        </authorList>
    </citation>
    <scope>NUCLEOTIDE SEQUENCE [LARGE SCALE GENOMIC DNA]</scope>
    <source>
        <strain evidence="3">type strain: KCTC 22618</strain>
    </source>
</reference>
<protein>
    <submittedName>
        <fullName evidence="2">D-alanyl-D-alanine carboxypeptidase</fullName>
    </submittedName>
</protein>
<dbReference type="PANTHER" id="PTHR34385">
    <property type="entry name" value="D-ALANYL-D-ALANINE CARBOXYPEPTIDASE"/>
    <property type="match status" value="1"/>
</dbReference>
<dbReference type="InterPro" id="IPR052179">
    <property type="entry name" value="DD-CPase-like"/>
</dbReference>
<dbReference type="SUPFAM" id="SSF55166">
    <property type="entry name" value="Hedgehog/DD-peptidase"/>
    <property type="match status" value="1"/>
</dbReference>
<accession>A0A238UC09</accession>
<dbReference type="Gene3D" id="3.30.1380.10">
    <property type="match status" value="1"/>
</dbReference>